<evidence type="ECO:0000256" key="7">
    <source>
        <dbReference type="ARBA" id="ARBA00022723"/>
    </source>
</evidence>
<dbReference type="SMART" id="SM00898">
    <property type="entry name" value="Fapy_DNA_glyco"/>
    <property type="match status" value="1"/>
</dbReference>
<proteinExistence type="inferred from homology"/>
<accession>A0A5C4THM3</accession>
<dbReference type="Pfam" id="PF06827">
    <property type="entry name" value="zf-FPG_IleRS"/>
    <property type="match status" value="1"/>
</dbReference>
<evidence type="ECO:0000256" key="5">
    <source>
        <dbReference type="ARBA" id="ARBA00012720"/>
    </source>
</evidence>
<keyword evidence="8" id="KW-0227">DNA damage</keyword>
<dbReference type="PANTHER" id="PTHR22993">
    <property type="entry name" value="FORMAMIDOPYRIMIDINE-DNA GLYCOSYLASE"/>
    <property type="match status" value="1"/>
</dbReference>
<dbReference type="GO" id="GO:0003684">
    <property type="term" value="F:damaged DNA binding"/>
    <property type="evidence" value="ECO:0007669"/>
    <property type="project" value="InterPro"/>
</dbReference>
<keyword evidence="9 19" id="KW-0863">Zinc-finger</keyword>
<dbReference type="GO" id="GO:0006284">
    <property type="term" value="P:base-excision repair"/>
    <property type="evidence" value="ECO:0007669"/>
    <property type="project" value="InterPro"/>
</dbReference>
<dbReference type="InterPro" id="IPR010979">
    <property type="entry name" value="Ribosomal_uS13-like_H2TH"/>
</dbReference>
<keyword evidence="10" id="KW-0378">Hydrolase</keyword>
<dbReference type="RefSeq" id="WP_139600143.1">
    <property type="nucleotide sequence ID" value="NZ_VDCQ01000001.1"/>
</dbReference>
<comment type="similarity">
    <text evidence="3">Belongs to the FPG family.</text>
</comment>
<evidence type="ECO:0000256" key="9">
    <source>
        <dbReference type="ARBA" id="ARBA00022771"/>
    </source>
</evidence>
<dbReference type="SUPFAM" id="SSF81624">
    <property type="entry name" value="N-terminal domain of MutM-like DNA repair proteins"/>
    <property type="match status" value="1"/>
</dbReference>
<reference evidence="22 23" key="1">
    <citation type="submission" date="2019-05" db="EMBL/GenBank/DDBJ databases">
        <title>We sequenced the genome of Paenibacillus hemerocallicola KCTC 33185 for further insight into its adaptation and study the phylogeny of Paenibacillus.</title>
        <authorList>
            <person name="Narsing Rao M.P."/>
        </authorList>
    </citation>
    <scope>NUCLEOTIDE SEQUENCE [LARGE SCALE GENOMIC DNA]</scope>
    <source>
        <strain evidence="22 23">KCTC 33185</strain>
    </source>
</reference>
<dbReference type="Pfam" id="PF06831">
    <property type="entry name" value="H2TH"/>
    <property type="match status" value="1"/>
</dbReference>
<evidence type="ECO:0000256" key="1">
    <source>
        <dbReference type="ARBA" id="ARBA00001668"/>
    </source>
</evidence>
<evidence type="ECO:0000259" key="20">
    <source>
        <dbReference type="PROSITE" id="PS51066"/>
    </source>
</evidence>
<feature type="domain" description="Formamidopyrimidine-DNA glycosylase catalytic" evidence="21">
    <location>
        <begin position="2"/>
        <end position="112"/>
    </location>
</feature>
<evidence type="ECO:0000256" key="12">
    <source>
        <dbReference type="ARBA" id="ARBA00023125"/>
    </source>
</evidence>
<evidence type="ECO:0000256" key="6">
    <source>
        <dbReference type="ARBA" id="ARBA00016240"/>
    </source>
</evidence>
<evidence type="ECO:0000256" key="8">
    <source>
        <dbReference type="ARBA" id="ARBA00022763"/>
    </source>
</evidence>
<dbReference type="Gene3D" id="1.10.8.50">
    <property type="match status" value="1"/>
</dbReference>
<dbReference type="InterPro" id="IPR000214">
    <property type="entry name" value="Znf_DNA_glyclase/AP_lyase"/>
</dbReference>
<keyword evidence="7" id="KW-0479">Metal-binding</keyword>
<keyword evidence="15" id="KW-0511">Multifunctional enzyme</keyword>
<dbReference type="InterPro" id="IPR015886">
    <property type="entry name" value="H2TH_FPG"/>
</dbReference>
<dbReference type="PANTHER" id="PTHR22993:SF9">
    <property type="entry name" value="FORMAMIDOPYRIMIDINE-DNA GLYCOSYLASE"/>
    <property type="match status" value="1"/>
</dbReference>
<evidence type="ECO:0000313" key="23">
    <source>
        <dbReference type="Proteomes" id="UP000307943"/>
    </source>
</evidence>
<dbReference type="SUPFAM" id="SSF57716">
    <property type="entry name" value="Glucocorticoid receptor-like (DNA-binding domain)"/>
    <property type="match status" value="1"/>
</dbReference>
<name>A0A5C4THM3_9BACL</name>
<evidence type="ECO:0000256" key="2">
    <source>
        <dbReference type="ARBA" id="ARBA00001947"/>
    </source>
</evidence>
<sequence length="269" mass="30240">MPELPEMETYRTLLTQRVLHKTIVSVDIEREKSINVPVGLFKSRVKGRSITGISRRAKHLLFHLDGGDLLLLHLMLGGWMFYGTESEKPDRTAQVVLSFGERNLYFIGLRLGYLHLLDRVGAERKLSGLGPEPLERDFTAQRFSGILAKKRTVLKPTLTDQKTIAGIGNCYSDEICFDAGILPTRSIGTLTDDEFAVLYRSMNRVLNEAIRFGGYMENPLFPGDALTGGFDSRCAVYDRGGEPCVRCGNPLIQNELASRKVFYCTRCQR</sequence>
<gene>
    <name evidence="22" type="ORF">FE784_00425</name>
</gene>
<comment type="catalytic activity">
    <reaction evidence="18">
        <text>2'-deoxyribonucleotide-(2'-deoxyribose 5'-phosphate)-2'-deoxyribonucleotide-DNA = a 3'-end 2'-deoxyribonucleotide-(2,3-dehydro-2,3-deoxyribose 5'-phosphate)-DNA + a 5'-end 5'-phospho-2'-deoxyribonucleoside-DNA + H(+)</text>
        <dbReference type="Rhea" id="RHEA:66592"/>
        <dbReference type="Rhea" id="RHEA-COMP:13180"/>
        <dbReference type="Rhea" id="RHEA-COMP:16897"/>
        <dbReference type="Rhea" id="RHEA-COMP:17067"/>
        <dbReference type="ChEBI" id="CHEBI:15378"/>
        <dbReference type="ChEBI" id="CHEBI:136412"/>
        <dbReference type="ChEBI" id="CHEBI:157695"/>
        <dbReference type="ChEBI" id="CHEBI:167181"/>
        <dbReference type="EC" id="4.2.99.18"/>
    </reaction>
</comment>
<comment type="cofactor">
    <cofactor evidence="2">
        <name>Zn(2+)</name>
        <dbReference type="ChEBI" id="CHEBI:29105"/>
    </cofactor>
</comment>
<dbReference type="Proteomes" id="UP000307943">
    <property type="component" value="Unassembled WGS sequence"/>
</dbReference>
<dbReference type="GO" id="GO:0140078">
    <property type="term" value="F:class I DNA-(apurinic or apyrimidinic site) endonuclease activity"/>
    <property type="evidence" value="ECO:0007669"/>
    <property type="project" value="UniProtKB-EC"/>
</dbReference>
<protein>
    <recommendedName>
        <fullName evidence="6">Formamidopyrimidine-DNA glycosylase</fullName>
        <ecNumber evidence="4">3.2.2.23</ecNumber>
        <ecNumber evidence="5">4.2.99.18</ecNumber>
    </recommendedName>
    <alternativeName>
        <fullName evidence="17">DNA-(apurinic or apyrimidinic site) lyase MutM</fullName>
    </alternativeName>
</protein>
<keyword evidence="23" id="KW-1185">Reference proteome</keyword>
<dbReference type="GO" id="GO:0008270">
    <property type="term" value="F:zinc ion binding"/>
    <property type="evidence" value="ECO:0007669"/>
    <property type="project" value="UniProtKB-KW"/>
</dbReference>
<dbReference type="AlphaFoldDB" id="A0A5C4THM3"/>
<evidence type="ECO:0000259" key="21">
    <source>
        <dbReference type="PROSITE" id="PS51068"/>
    </source>
</evidence>
<evidence type="ECO:0000256" key="3">
    <source>
        <dbReference type="ARBA" id="ARBA00009409"/>
    </source>
</evidence>
<keyword evidence="16" id="KW-0326">Glycosidase</keyword>
<dbReference type="SMART" id="SM01232">
    <property type="entry name" value="H2TH"/>
    <property type="match status" value="1"/>
</dbReference>
<evidence type="ECO:0000256" key="13">
    <source>
        <dbReference type="ARBA" id="ARBA00023204"/>
    </source>
</evidence>
<dbReference type="InterPro" id="IPR010663">
    <property type="entry name" value="Znf_FPG/IleRS"/>
</dbReference>
<evidence type="ECO:0000256" key="16">
    <source>
        <dbReference type="ARBA" id="ARBA00023295"/>
    </source>
</evidence>
<evidence type="ECO:0000256" key="14">
    <source>
        <dbReference type="ARBA" id="ARBA00023239"/>
    </source>
</evidence>
<dbReference type="Pfam" id="PF01149">
    <property type="entry name" value="Fapy_DNA_glyco"/>
    <property type="match status" value="1"/>
</dbReference>
<organism evidence="22 23">
    <name type="scientific">Paenibacillus hemerocallicola</name>
    <dbReference type="NCBI Taxonomy" id="1172614"/>
    <lineage>
        <taxon>Bacteria</taxon>
        <taxon>Bacillati</taxon>
        <taxon>Bacillota</taxon>
        <taxon>Bacilli</taxon>
        <taxon>Bacillales</taxon>
        <taxon>Paenibacillaceae</taxon>
        <taxon>Paenibacillus</taxon>
    </lineage>
</organism>
<dbReference type="InterPro" id="IPR035937">
    <property type="entry name" value="FPG_N"/>
</dbReference>
<keyword evidence="11" id="KW-0862">Zinc</keyword>
<dbReference type="EMBL" id="VDCQ01000001">
    <property type="protein sequence ID" value="TNJ68166.1"/>
    <property type="molecule type" value="Genomic_DNA"/>
</dbReference>
<dbReference type="GO" id="GO:0034039">
    <property type="term" value="F:8-oxo-7,8-dihydroguanine DNA N-glycosylase activity"/>
    <property type="evidence" value="ECO:0007669"/>
    <property type="project" value="TreeGrafter"/>
</dbReference>
<comment type="catalytic activity">
    <reaction evidence="1">
        <text>Hydrolysis of DNA containing ring-opened 7-methylguanine residues, releasing 2,6-diamino-4-hydroxy-5-(N-methyl)formamidopyrimidine.</text>
        <dbReference type="EC" id="3.2.2.23"/>
    </reaction>
</comment>
<evidence type="ECO:0000256" key="18">
    <source>
        <dbReference type="ARBA" id="ARBA00044632"/>
    </source>
</evidence>
<feature type="domain" description="FPG-type" evidence="20">
    <location>
        <begin position="235"/>
        <end position="269"/>
    </location>
</feature>
<comment type="caution">
    <text evidence="22">The sequence shown here is derived from an EMBL/GenBank/DDBJ whole genome shotgun (WGS) entry which is preliminary data.</text>
</comment>
<evidence type="ECO:0000256" key="17">
    <source>
        <dbReference type="ARBA" id="ARBA00030638"/>
    </source>
</evidence>
<evidence type="ECO:0000256" key="10">
    <source>
        <dbReference type="ARBA" id="ARBA00022801"/>
    </source>
</evidence>
<evidence type="ECO:0000256" key="11">
    <source>
        <dbReference type="ARBA" id="ARBA00022833"/>
    </source>
</evidence>
<dbReference type="GO" id="GO:0003690">
    <property type="term" value="F:double-stranded DNA binding"/>
    <property type="evidence" value="ECO:0007669"/>
    <property type="project" value="UniProtKB-ARBA"/>
</dbReference>
<dbReference type="OrthoDB" id="9800855at2"/>
<keyword evidence="13" id="KW-0234">DNA repair</keyword>
<dbReference type="EC" id="4.2.99.18" evidence="5"/>
<evidence type="ECO:0000313" key="22">
    <source>
        <dbReference type="EMBL" id="TNJ68166.1"/>
    </source>
</evidence>
<dbReference type="InterPro" id="IPR012319">
    <property type="entry name" value="FPG_cat"/>
</dbReference>
<dbReference type="EC" id="3.2.2.23" evidence="4"/>
<dbReference type="Gene3D" id="3.20.190.10">
    <property type="entry name" value="MutM-like, N-terminal"/>
    <property type="match status" value="1"/>
</dbReference>
<evidence type="ECO:0000256" key="4">
    <source>
        <dbReference type="ARBA" id="ARBA00012024"/>
    </source>
</evidence>
<dbReference type="PROSITE" id="PS51066">
    <property type="entry name" value="ZF_FPG_2"/>
    <property type="match status" value="1"/>
</dbReference>
<keyword evidence="14" id="KW-0456">Lyase</keyword>
<evidence type="ECO:0000256" key="15">
    <source>
        <dbReference type="ARBA" id="ARBA00023268"/>
    </source>
</evidence>
<dbReference type="SUPFAM" id="SSF46946">
    <property type="entry name" value="S13-like H2TH domain"/>
    <property type="match status" value="1"/>
</dbReference>
<dbReference type="FunFam" id="1.10.8.50:FF:000003">
    <property type="entry name" value="Formamidopyrimidine-DNA glycosylase"/>
    <property type="match status" value="1"/>
</dbReference>
<keyword evidence="12" id="KW-0238">DNA-binding</keyword>
<dbReference type="PROSITE" id="PS51068">
    <property type="entry name" value="FPG_CAT"/>
    <property type="match status" value="1"/>
</dbReference>
<evidence type="ECO:0000256" key="19">
    <source>
        <dbReference type="PROSITE-ProRule" id="PRU00391"/>
    </source>
</evidence>